<dbReference type="Proteomes" id="UP000294535">
    <property type="component" value="Unassembled WGS sequence"/>
</dbReference>
<dbReference type="RefSeq" id="WP_133553592.1">
    <property type="nucleotide sequence ID" value="NZ_SNYF01000005.1"/>
</dbReference>
<accession>A0A4R6TAX3</accession>
<evidence type="ECO:0000313" key="2">
    <source>
        <dbReference type="EMBL" id="TDQ19359.1"/>
    </source>
</evidence>
<dbReference type="InterPro" id="IPR029044">
    <property type="entry name" value="Nucleotide-diphossugar_trans"/>
</dbReference>
<dbReference type="GO" id="GO:0016758">
    <property type="term" value="F:hexosyltransferase activity"/>
    <property type="evidence" value="ECO:0007669"/>
    <property type="project" value="UniProtKB-ARBA"/>
</dbReference>
<dbReference type="Gene3D" id="3.90.550.10">
    <property type="entry name" value="Spore Coat Polysaccharide Biosynthesis Protein SpsA, Chain A"/>
    <property type="match status" value="1"/>
</dbReference>
<dbReference type="PANTHER" id="PTHR22916:SF3">
    <property type="entry name" value="UDP-GLCNAC:BETAGAL BETA-1,3-N-ACETYLGLUCOSAMINYLTRANSFERASE-LIKE PROTEIN 1"/>
    <property type="match status" value="1"/>
</dbReference>
<gene>
    <name evidence="2" type="ORF">DFQ04_1180</name>
</gene>
<proteinExistence type="predicted"/>
<dbReference type="SUPFAM" id="SSF53448">
    <property type="entry name" value="Nucleotide-diphospho-sugar transferases"/>
    <property type="match status" value="1"/>
</dbReference>
<dbReference type="AlphaFoldDB" id="A0A4R6TAX3"/>
<dbReference type="EMBL" id="SNYF01000005">
    <property type="protein sequence ID" value="TDQ19359.1"/>
    <property type="molecule type" value="Genomic_DNA"/>
</dbReference>
<evidence type="ECO:0000313" key="3">
    <source>
        <dbReference type="Proteomes" id="UP000294535"/>
    </source>
</evidence>
<organism evidence="2 3">
    <name type="scientific">Algoriphagus boseongensis</name>
    <dbReference type="NCBI Taxonomy" id="1442587"/>
    <lineage>
        <taxon>Bacteria</taxon>
        <taxon>Pseudomonadati</taxon>
        <taxon>Bacteroidota</taxon>
        <taxon>Cytophagia</taxon>
        <taxon>Cytophagales</taxon>
        <taxon>Cyclobacteriaceae</taxon>
        <taxon>Algoriphagus</taxon>
    </lineage>
</organism>
<reference evidence="2 3" key="1">
    <citation type="submission" date="2019-03" db="EMBL/GenBank/DDBJ databases">
        <title>Genomic Encyclopedia of Type Strains, Phase III (KMG-III): the genomes of soil and plant-associated and newly described type strains.</title>
        <authorList>
            <person name="Whitman W."/>
        </authorList>
    </citation>
    <scope>NUCLEOTIDE SEQUENCE [LARGE SCALE GENOMIC DNA]</scope>
    <source>
        <strain evidence="2 3">CECT 8446</strain>
    </source>
</reference>
<protein>
    <submittedName>
        <fullName evidence="2">Glycosyl transferase family 2</fullName>
    </submittedName>
</protein>
<name>A0A4R6TAX3_9BACT</name>
<sequence length="251" mass="29336">MKVSIITVTYNSAATLQDTIDSVEKLDYPEIEYIIVDGGSNDGTIDLIKRNEGKITKWISEPDKGLYDAMNKGIRMATGDVVGILNSDDFYHRTDAISQIVNTFQEFGTQCVYADVRFVRPENLERTVRYYSSKRFNLGAFTWGFMPAHPTFFTYRENFEKFGYYKLDYRIAADFELLVRFFYKYKLSHHYLEIDLLKMRLGGVSTASIKSTLIINQEDLRACRENGLKTNYVRLYSRYFRKILEFTPKLF</sequence>
<keyword evidence="2" id="KW-0808">Transferase</keyword>
<dbReference type="PANTHER" id="PTHR22916">
    <property type="entry name" value="GLYCOSYLTRANSFERASE"/>
    <property type="match status" value="1"/>
</dbReference>
<dbReference type="InterPro" id="IPR001173">
    <property type="entry name" value="Glyco_trans_2-like"/>
</dbReference>
<keyword evidence="3" id="KW-1185">Reference proteome</keyword>
<dbReference type="Pfam" id="PF00535">
    <property type="entry name" value="Glycos_transf_2"/>
    <property type="match status" value="1"/>
</dbReference>
<comment type="caution">
    <text evidence="2">The sequence shown here is derived from an EMBL/GenBank/DDBJ whole genome shotgun (WGS) entry which is preliminary data.</text>
</comment>
<feature type="domain" description="Glycosyltransferase 2-like" evidence="1">
    <location>
        <begin position="4"/>
        <end position="156"/>
    </location>
</feature>
<dbReference type="OrthoDB" id="9788101at2"/>
<dbReference type="CDD" id="cd06433">
    <property type="entry name" value="GT_2_WfgS_like"/>
    <property type="match status" value="1"/>
</dbReference>
<evidence type="ECO:0000259" key="1">
    <source>
        <dbReference type="Pfam" id="PF00535"/>
    </source>
</evidence>